<proteinExistence type="predicted"/>
<feature type="domain" description="BRCT" evidence="3">
    <location>
        <begin position="298"/>
        <end position="398"/>
    </location>
</feature>
<sequence>MTDLASGQLPLKGKVLCCTSVTQDVRNKVAEVAASMGAAHSLDLTANVTHLIVGSVTTPKYQYVARERPDIAVLHPDWIEALRNSWMEGGDVDVSQLEKDFKLPTFHGLKMSVTGFDDMDQRNFISTTIEQEGAEYHGDLTKQVTHLVVAAPSGAKYVAARQWGTTVVSYKWFEDSLKRGMSLDENLYDPLLPAHEQGQNAFKEEVKARINLGKRTRDGDVPAVSVDDVGKRKLRRTASSRLHNHSQDLWQDISAREGAVEQTKTDQWEDEGGQQVEATIQRATTPQVMVKPPGNNQQPDSLLTGRHVLIYGFDEEKVNRLRRFLEPNGAVIATSAADLERAAQDPTLRASYLLVPHAIKETSMKLPEVPTSTFLVTEWWLERCVQSKAVMDPNKDILSCPLWDFDTTAFQALIVATTGFSSLDLRQLAQAVKITGATYSEKLTPSASVLVSGTEAIKKEKAYYATKHSIPVVSSSWLWDCLRMKHKAPFDKYRLTLPAFDPKDIMSECSASNPAATLTCEPSGISNSERKDRAQQNQQSDSMKQRHSTSLPIQAAKVARKSRGPFFHEDEDSDTQSPTTPVPKDTSVSLKQVQPLRDITPNVSPRKNKSTSNDNDDDHSSHVNERKQTPALDRNNNIPMPSPPTSNPSQNQAQPEIKPDGSPERRAEELNATMTSLLNRAVASNNIPELSSTTKRKNRPLGRNLSGNAASHRSASPSVSREISSAADGFAAQPFGEPQLPSTQLGYETLAQEQHRLAVEKKMNIKLSDEHGHGRVPKIGTVQDSTSRRAENASGNRSRGRNRAT</sequence>
<dbReference type="Proteomes" id="UP001303373">
    <property type="component" value="Chromosome 7"/>
</dbReference>
<dbReference type="PANTHER" id="PTHR13561:SF20">
    <property type="entry name" value="DNA TOPOISOMERASE 2-BINDING PROTEIN 1"/>
    <property type="match status" value="1"/>
</dbReference>
<feature type="compositionally biased region" description="Basic and acidic residues" evidence="2">
    <location>
        <begin position="618"/>
        <end position="628"/>
    </location>
</feature>
<dbReference type="Gene3D" id="3.40.50.10190">
    <property type="entry name" value="BRCT domain"/>
    <property type="match status" value="4"/>
</dbReference>
<evidence type="ECO:0000256" key="2">
    <source>
        <dbReference type="SAM" id="MobiDB-lite"/>
    </source>
</evidence>
<keyword evidence="5" id="KW-1185">Reference proteome</keyword>
<feature type="region of interest" description="Disordered" evidence="2">
    <location>
        <begin position="685"/>
        <end position="726"/>
    </location>
</feature>
<feature type="compositionally biased region" description="Basic and acidic residues" evidence="2">
    <location>
        <begin position="657"/>
        <end position="666"/>
    </location>
</feature>
<feature type="region of interest" description="Disordered" evidence="2">
    <location>
        <begin position="513"/>
        <end position="552"/>
    </location>
</feature>
<evidence type="ECO:0000256" key="1">
    <source>
        <dbReference type="ARBA" id="ARBA00022737"/>
    </source>
</evidence>
<evidence type="ECO:0000313" key="4">
    <source>
        <dbReference type="EMBL" id="WPH02155.1"/>
    </source>
</evidence>
<evidence type="ECO:0000313" key="5">
    <source>
        <dbReference type="Proteomes" id="UP001303373"/>
    </source>
</evidence>
<dbReference type="InterPro" id="IPR001357">
    <property type="entry name" value="BRCT_dom"/>
</dbReference>
<dbReference type="GO" id="GO:0007095">
    <property type="term" value="P:mitotic G2 DNA damage checkpoint signaling"/>
    <property type="evidence" value="ECO:0007669"/>
    <property type="project" value="TreeGrafter"/>
</dbReference>
<dbReference type="EMBL" id="CP138586">
    <property type="protein sequence ID" value="WPH02155.1"/>
    <property type="molecule type" value="Genomic_DNA"/>
</dbReference>
<dbReference type="PROSITE" id="PS50172">
    <property type="entry name" value="BRCT"/>
    <property type="match status" value="4"/>
</dbReference>
<dbReference type="GO" id="GO:0033314">
    <property type="term" value="P:mitotic DNA replication checkpoint signaling"/>
    <property type="evidence" value="ECO:0007669"/>
    <property type="project" value="TreeGrafter"/>
</dbReference>
<reference evidence="4 5" key="1">
    <citation type="submission" date="2023-11" db="EMBL/GenBank/DDBJ databases">
        <title>An acidophilic fungus is an integral part of prey digestion in a carnivorous sundew plant.</title>
        <authorList>
            <person name="Tsai I.J."/>
        </authorList>
    </citation>
    <scope>NUCLEOTIDE SEQUENCE [LARGE SCALE GENOMIC DNA]</scope>
    <source>
        <strain evidence="4">169a</strain>
    </source>
</reference>
<accession>A0AAQ3M6C9</accession>
<feature type="domain" description="BRCT" evidence="3">
    <location>
        <begin position="405"/>
        <end position="495"/>
    </location>
</feature>
<dbReference type="SUPFAM" id="SSF52113">
    <property type="entry name" value="BRCT domain"/>
    <property type="match status" value="4"/>
</dbReference>
<feature type="domain" description="BRCT" evidence="3">
    <location>
        <begin position="6"/>
        <end position="79"/>
    </location>
</feature>
<dbReference type="Pfam" id="PF12738">
    <property type="entry name" value="PTCB-BRCT"/>
    <property type="match status" value="1"/>
</dbReference>
<organism evidence="4 5">
    <name type="scientific">Acrodontium crateriforme</name>
    <dbReference type="NCBI Taxonomy" id="150365"/>
    <lineage>
        <taxon>Eukaryota</taxon>
        <taxon>Fungi</taxon>
        <taxon>Dikarya</taxon>
        <taxon>Ascomycota</taxon>
        <taxon>Pezizomycotina</taxon>
        <taxon>Dothideomycetes</taxon>
        <taxon>Dothideomycetidae</taxon>
        <taxon>Mycosphaerellales</taxon>
        <taxon>Teratosphaeriaceae</taxon>
        <taxon>Acrodontium</taxon>
    </lineage>
</organism>
<feature type="region of interest" description="Disordered" evidence="2">
    <location>
        <begin position="566"/>
        <end position="666"/>
    </location>
</feature>
<feature type="compositionally biased region" description="Polar residues" evidence="2">
    <location>
        <begin position="705"/>
        <end position="723"/>
    </location>
</feature>
<feature type="region of interest" description="Disordered" evidence="2">
    <location>
        <begin position="765"/>
        <end position="805"/>
    </location>
</feature>
<gene>
    <name evidence="4" type="ORF">R9X50_00501000</name>
</gene>
<dbReference type="PANTHER" id="PTHR13561">
    <property type="entry name" value="DNA REPLICATION REGULATOR DPB11-RELATED"/>
    <property type="match status" value="1"/>
</dbReference>
<keyword evidence="1" id="KW-0677">Repeat</keyword>
<dbReference type="CDD" id="cd17731">
    <property type="entry name" value="BRCT_TopBP1_rpt2_like"/>
    <property type="match status" value="1"/>
</dbReference>
<dbReference type="AlphaFoldDB" id="A0AAQ3M6C9"/>
<feature type="compositionally biased region" description="Polar residues" evidence="2">
    <location>
        <begin position="535"/>
        <end position="552"/>
    </location>
</feature>
<dbReference type="Pfam" id="PF00533">
    <property type="entry name" value="BRCT"/>
    <property type="match status" value="2"/>
</dbReference>
<evidence type="ECO:0000259" key="3">
    <source>
        <dbReference type="PROSITE" id="PS50172"/>
    </source>
</evidence>
<dbReference type="CDD" id="cd18433">
    <property type="entry name" value="BRCT_Rad4_rpt3"/>
    <property type="match status" value="1"/>
</dbReference>
<dbReference type="InterPro" id="IPR036420">
    <property type="entry name" value="BRCT_dom_sf"/>
</dbReference>
<dbReference type="InterPro" id="IPR059215">
    <property type="entry name" value="BRCT2_TopBP1-like"/>
</dbReference>
<dbReference type="SMART" id="SM00292">
    <property type="entry name" value="BRCT"/>
    <property type="match status" value="4"/>
</dbReference>
<protein>
    <recommendedName>
        <fullName evidence="3">BRCT domain-containing protein</fullName>
    </recommendedName>
</protein>
<name>A0AAQ3M6C9_9PEZI</name>
<feature type="domain" description="BRCT" evidence="3">
    <location>
        <begin position="101"/>
        <end position="190"/>
    </location>
</feature>
<dbReference type="GO" id="GO:0006270">
    <property type="term" value="P:DNA replication initiation"/>
    <property type="evidence" value="ECO:0007669"/>
    <property type="project" value="TreeGrafter"/>
</dbReference>